<evidence type="ECO:0000259" key="2">
    <source>
        <dbReference type="Pfam" id="PF07883"/>
    </source>
</evidence>
<dbReference type="PANTHER" id="PTHR40279">
    <property type="entry name" value="PQQC-LIKE PROTEIN"/>
    <property type="match status" value="1"/>
</dbReference>
<proteinExistence type="predicted"/>
<feature type="domain" description="Cupin type-2" evidence="2">
    <location>
        <begin position="323"/>
        <end position="384"/>
    </location>
</feature>
<dbReference type="InterPro" id="IPR039068">
    <property type="entry name" value="PqqC-like"/>
</dbReference>
<accession>A0A2S9H2U0</accession>
<dbReference type="SMART" id="SM01236">
    <property type="entry name" value="Haem_oxygenase_2"/>
    <property type="match status" value="1"/>
</dbReference>
<dbReference type="PANTHER" id="PTHR40279:SF3">
    <property type="entry name" value="4-AMINOBENZOATE SYNTHASE"/>
    <property type="match status" value="1"/>
</dbReference>
<evidence type="ECO:0000256" key="1">
    <source>
        <dbReference type="ARBA" id="ARBA00023002"/>
    </source>
</evidence>
<gene>
    <name evidence="3" type="ORF">S2091_0901</name>
</gene>
<dbReference type="Pfam" id="PF14518">
    <property type="entry name" value="Haem_oxygenas_2"/>
    <property type="match status" value="1"/>
</dbReference>
<dbReference type="AlphaFoldDB" id="A0A2S9H2U0"/>
<dbReference type="Gene3D" id="2.60.120.10">
    <property type="entry name" value="Jelly Rolls"/>
    <property type="match status" value="1"/>
</dbReference>
<reference evidence="3 4" key="1">
    <citation type="submission" date="2018-02" db="EMBL/GenBank/DDBJ databases">
        <title>Solimicrobium silvestre gen. nov., sp. nov., isolated from alpine forest soil.</title>
        <authorList>
            <person name="Margesin R."/>
            <person name="Albuquerque L."/>
            <person name="Zhang D.-C."/>
            <person name="Froufe H.J.C."/>
            <person name="Severino R."/>
            <person name="Roxo I."/>
            <person name="Egas C."/>
            <person name="Da Costa M.S."/>
        </authorList>
    </citation>
    <scope>NUCLEOTIDE SEQUENCE [LARGE SCALE GENOMIC DNA]</scope>
    <source>
        <strain evidence="3 4">S20-91</strain>
    </source>
</reference>
<keyword evidence="4" id="KW-1185">Reference proteome</keyword>
<dbReference type="InterPro" id="IPR016084">
    <property type="entry name" value="Haem_Oase-like_multi-hlx"/>
</dbReference>
<name>A0A2S9H2U0_9BURK</name>
<comment type="caution">
    <text evidence="3">The sequence shown here is derived from an EMBL/GenBank/DDBJ whole genome shotgun (WGS) entry which is preliminary data.</text>
</comment>
<dbReference type="SUPFAM" id="SSF51182">
    <property type="entry name" value="RmlC-like cupins"/>
    <property type="match status" value="1"/>
</dbReference>
<sequence length="409" mass="45243">MTLLMETEAVTILQSTAPAGMSLMWNNWLQEDALQDLVQHPLLLALGRNEASLGVLKTLLVQHSHYSRNFTRYLCSLLGQLTEASDIMALLENLREEMGVDGMGDMTHAEMFQRTLRIVGVTPDEHAALPATTAMVQTMMGYCQSNDPLAGLAAMCLGAEAIVPLVYRPILQALQHFGYGKDATEFFRLHIEEDEDHAITMLNILRRLTLDKPERRELAIQIGRELIGKRVAMFDSIWNNVQNSSATPAASTLAPVNGTRFSSADFGNVPARLKVTMPERLKHPMVMQTNNAADQAFSSDRKHKVHIVDLPTNTISMTIGRLDVAESTRLHRHNYETVMYILAGSGYSVVGERRVPWQAGDAVYIPVWAAHQHVNTGDVECAYLACENAPLLQNLGGIALREELGALTT</sequence>
<dbReference type="InterPro" id="IPR011051">
    <property type="entry name" value="RmlC_Cupin_sf"/>
</dbReference>
<evidence type="ECO:0000313" key="3">
    <source>
        <dbReference type="EMBL" id="PRC94280.1"/>
    </source>
</evidence>
<dbReference type="EMBL" id="PUGF01000003">
    <property type="protein sequence ID" value="PRC94280.1"/>
    <property type="molecule type" value="Genomic_DNA"/>
</dbReference>
<organism evidence="3 4">
    <name type="scientific">Solimicrobium silvestre</name>
    <dbReference type="NCBI Taxonomy" id="2099400"/>
    <lineage>
        <taxon>Bacteria</taxon>
        <taxon>Pseudomonadati</taxon>
        <taxon>Pseudomonadota</taxon>
        <taxon>Betaproteobacteria</taxon>
        <taxon>Burkholderiales</taxon>
        <taxon>Oxalobacteraceae</taxon>
        <taxon>Solimicrobium</taxon>
    </lineage>
</organism>
<dbReference type="Pfam" id="PF07883">
    <property type="entry name" value="Cupin_2"/>
    <property type="match status" value="1"/>
</dbReference>
<dbReference type="Gene3D" id="1.20.910.10">
    <property type="entry name" value="Heme oxygenase-like"/>
    <property type="match status" value="1"/>
</dbReference>
<keyword evidence="1" id="KW-0560">Oxidoreductase</keyword>
<dbReference type="RefSeq" id="WP_207769619.1">
    <property type="nucleotide sequence ID" value="NZ_PUGF01000003.1"/>
</dbReference>
<protein>
    <submittedName>
        <fullName evidence="3">Cupin domain</fullName>
    </submittedName>
</protein>
<dbReference type="GO" id="GO:0016491">
    <property type="term" value="F:oxidoreductase activity"/>
    <property type="evidence" value="ECO:0007669"/>
    <property type="project" value="UniProtKB-KW"/>
</dbReference>
<dbReference type="Proteomes" id="UP000237839">
    <property type="component" value="Unassembled WGS sequence"/>
</dbReference>
<dbReference type="InterPro" id="IPR014710">
    <property type="entry name" value="RmlC-like_jellyroll"/>
</dbReference>
<evidence type="ECO:0000313" key="4">
    <source>
        <dbReference type="Proteomes" id="UP000237839"/>
    </source>
</evidence>
<dbReference type="SUPFAM" id="SSF48613">
    <property type="entry name" value="Heme oxygenase-like"/>
    <property type="match status" value="1"/>
</dbReference>
<dbReference type="InterPro" id="IPR013096">
    <property type="entry name" value="Cupin_2"/>
</dbReference>